<evidence type="ECO:0000313" key="4">
    <source>
        <dbReference type="Proteomes" id="UP000325755"/>
    </source>
</evidence>
<keyword evidence="2" id="KW-0472">Membrane</keyword>
<feature type="transmembrane region" description="Helical" evidence="2">
    <location>
        <begin position="12"/>
        <end position="31"/>
    </location>
</feature>
<dbReference type="Pfam" id="PF02325">
    <property type="entry name" value="CCB3_YggT"/>
    <property type="match status" value="2"/>
</dbReference>
<dbReference type="RefSeq" id="WP_153249825.1">
    <property type="nucleotide sequence ID" value="NZ_CP044205.1"/>
</dbReference>
<evidence type="ECO:0000256" key="1">
    <source>
        <dbReference type="ARBA" id="ARBA00010894"/>
    </source>
</evidence>
<dbReference type="Proteomes" id="UP000325755">
    <property type="component" value="Chromosome"/>
</dbReference>
<organism evidence="3 4">
    <name type="scientific">Candidatus Methylospira mobilis</name>
    <dbReference type="NCBI Taxonomy" id="1808979"/>
    <lineage>
        <taxon>Bacteria</taxon>
        <taxon>Pseudomonadati</taxon>
        <taxon>Pseudomonadota</taxon>
        <taxon>Gammaproteobacteria</taxon>
        <taxon>Methylococcales</taxon>
        <taxon>Methylococcaceae</taxon>
        <taxon>Candidatus Methylospira</taxon>
    </lineage>
</organism>
<dbReference type="FunCoup" id="A0A5Q0BP29">
    <property type="interactions" value="91"/>
</dbReference>
<dbReference type="InParanoid" id="A0A5Q0BP29"/>
<gene>
    <name evidence="3" type="ORF">F6R98_15430</name>
</gene>
<comment type="similarity">
    <text evidence="1">Belongs to the YggT family.</text>
</comment>
<evidence type="ECO:0000256" key="2">
    <source>
        <dbReference type="SAM" id="Phobius"/>
    </source>
</evidence>
<keyword evidence="2" id="KW-0812">Transmembrane</keyword>
<dbReference type="GO" id="GO:0016020">
    <property type="term" value="C:membrane"/>
    <property type="evidence" value="ECO:0007669"/>
    <property type="project" value="InterPro"/>
</dbReference>
<dbReference type="PANTHER" id="PTHR33219:SF14">
    <property type="entry name" value="PROTEIN COFACTOR ASSEMBLY OF COMPLEX C SUBUNIT B CCB3, CHLOROPLASTIC-RELATED"/>
    <property type="match status" value="1"/>
</dbReference>
<dbReference type="KEGG" id="mmob:F6R98_15430"/>
<name>A0A5Q0BP29_9GAMM</name>
<reference evidence="3 4" key="1">
    <citation type="submission" date="2019-09" db="EMBL/GenBank/DDBJ databases">
        <title>Ecophysiology of the spiral-shaped methanotroph Methylospira mobilis as revealed by the complete genome sequence.</title>
        <authorList>
            <person name="Oshkin I.Y."/>
            <person name="Dedysh S.N."/>
            <person name="Miroshnikov K."/>
            <person name="Danilova O.V."/>
            <person name="Hakobyan A."/>
            <person name="Liesack W."/>
        </authorList>
    </citation>
    <scope>NUCLEOTIDE SEQUENCE [LARGE SCALE GENOMIC DNA]</scope>
    <source>
        <strain evidence="3 4">Shm1</strain>
    </source>
</reference>
<sequence>MGIEYLGQPLLFLIDTLFSLYVFALLLRFLLQLVEADFYNPVSQFLVKITHPLLRPLRRVLPSVGRVDSASIALVFIVQILAGYLIFTLQGLALNPVALSVWALLQILDMLFNLYIYGILVVALLSWFATATYNPAIKLLHGLMDPVLDFFRGLIPAIGGVDLSPMAAFVALQVLKMLITPPLQQLLVVLG</sequence>
<feature type="transmembrane region" description="Helical" evidence="2">
    <location>
        <begin position="72"/>
        <end position="105"/>
    </location>
</feature>
<dbReference type="PANTHER" id="PTHR33219">
    <property type="entry name" value="YLMG HOMOLOG PROTEIN 2, CHLOROPLASTIC"/>
    <property type="match status" value="1"/>
</dbReference>
<keyword evidence="2" id="KW-1133">Transmembrane helix</keyword>
<dbReference type="OrthoDB" id="9806665at2"/>
<dbReference type="EMBL" id="CP044205">
    <property type="protein sequence ID" value="QFY43848.1"/>
    <property type="molecule type" value="Genomic_DNA"/>
</dbReference>
<proteinExistence type="inferred from homology"/>
<protein>
    <submittedName>
        <fullName evidence="3">YggT family protein</fullName>
    </submittedName>
</protein>
<feature type="transmembrane region" description="Helical" evidence="2">
    <location>
        <begin position="153"/>
        <end position="175"/>
    </location>
</feature>
<feature type="transmembrane region" description="Helical" evidence="2">
    <location>
        <begin position="112"/>
        <end position="133"/>
    </location>
</feature>
<dbReference type="InterPro" id="IPR003425">
    <property type="entry name" value="CCB3/YggT"/>
</dbReference>
<keyword evidence="4" id="KW-1185">Reference proteome</keyword>
<accession>A0A5Q0BP29</accession>
<evidence type="ECO:0000313" key="3">
    <source>
        <dbReference type="EMBL" id="QFY43848.1"/>
    </source>
</evidence>
<dbReference type="AlphaFoldDB" id="A0A5Q0BP29"/>